<reference evidence="1 2" key="1">
    <citation type="submission" date="2024-03" db="EMBL/GenBank/DDBJ databases">
        <title>The Acrasis kona genome and developmental transcriptomes reveal deep origins of eukaryotic multicellular pathways.</title>
        <authorList>
            <person name="Sheikh S."/>
            <person name="Fu C.-J."/>
            <person name="Brown M.W."/>
            <person name="Baldauf S.L."/>
        </authorList>
    </citation>
    <scope>NUCLEOTIDE SEQUENCE [LARGE SCALE GENOMIC DNA]</scope>
    <source>
        <strain evidence="1 2">ATCC MYA-3509</strain>
    </source>
</reference>
<comment type="caution">
    <text evidence="1">The sequence shown here is derived from an EMBL/GenBank/DDBJ whole genome shotgun (WGS) entry which is preliminary data.</text>
</comment>
<organism evidence="1 2">
    <name type="scientific">Acrasis kona</name>
    <dbReference type="NCBI Taxonomy" id="1008807"/>
    <lineage>
        <taxon>Eukaryota</taxon>
        <taxon>Discoba</taxon>
        <taxon>Heterolobosea</taxon>
        <taxon>Tetramitia</taxon>
        <taxon>Eutetramitia</taxon>
        <taxon>Acrasidae</taxon>
        <taxon>Acrasis</taxon>
    </lineage>
</organism>
<name>A0AAW2YJT8_9EUKA</name>
<dbReference type="Proteomes" id="UP001431209">
    <property type="component" value="Unassembled WGS sequence"/>
</dbReference>
<evidence type="ECO:0000313" key="1">
    <source>
        <dbReference type="EMBL" id="KAL0477349.1"/>
    </source>
</evidence>
<accession>A0AAW2YJT8</accession>
<gene>
    <name evidence="1" type="ORF">AKO1_005739</name>
</gene>
<dbReference type="EMBL" id="JAOPGA020000167">
    <property type="protein sequence ID" value="KAL0477349.1"/>
    <property type="molecule type" value="Genomic_DNA"/>
</dbReference>
<protein>
    <submittedName>
        <fullName evidence="1">Uncharacterized protein</fullName>
    </submittedName>
</protein>
<evidence type="ECO:0000313" key="2">
    <source>
        <dbReference type="Proteomes" id="UP001431209"/>
    </source>
</evidence>
<proteinExistence type="predicted"/>
<sequence length="390" mass="43173">MSRAATRRKIKQLLKEQEELLSDQYVRVEPISIGYQGEESLFSSSIQTQQPHTSANKDLDKDILTGVNSQPLWDSESIISAQQKDLQKEDLPLTSTGLILTEEAEQNVDKIDQADVASSDENDITAPVLLGIEKLESTGQTIHKPSLSTSASVITEFDADSLPDEATLVNDETRDAVARVSSLPLDTIKTESVVKVVVDNVLDTSNEPTPTPVIPDVEGFTKTPRSMIAYTKDTDLTNTEHHLSNKGISFGAATYLRCASAKNNAEHKTDNNTVVIEKKKRKLLGGVFSKKKLNEQVFIVRENGHIESALHPEMVLTSQLVKGTTITFAKKNPTDQTINQRWIARLCPDKKSYTFHCSIIPTLQLVRSSDMIGSRVVLDDVESKWILKAF</sequence>
<dbReference type="AlphaFoldDB" id="A0AAW2YJT8"/>
<keyword evidence="2" id="KW-1185">Reference proteome</keyword>